<name>A0A443Z5L8_9GAMM</name>
<keyword evidence="3 6" id="KW-0285">Flavoprotein</keyword>
<evidence type="ECO:0000313" key="9">
    <source>
        <dbReference type="EMBL" id="RWU12069.1"/>
    </source>
</evidence>
<dbReference type="PROSITE" id="PS00623">
    <property type="entry name" value="GMC_OXRED_1"/>
    <property type="match status" value="1"/>
</dbReference>
<feature type="domain" description="Glucose-methanol-choline oxidoreductase N-terminal" evidence="8">
    <location>
        <begin position="258"/>
        <end position="272"/>
    </location>
</feature>
<feature type="binding site" evidence="5">
    <location>
        <position position="223"/>
    </location>
    <ligand>
        <name>FAD</name>
        <dbReference type="ChEBI" id="CHEBI:57692"/>
    </ligand>
</feature>
<dbReference type="Proteomes" id="UP000288789">
    <property type="component" value="Unassembled WGS sequence"/>
</dbReference>
<dbReference type="PANTHER" id="PTHR11552">
    <property type="entry name" value="GLUCOSE-METHANOL-CHOLINE GMC OXIDOREDUCTASE"/>
    <property type="match status" value="1"/>
</dbReference>
<proteinExistence type="inferred from homology"/>
<evidence type="ECO:0000256" key="5">
    <source>
        <dbReference type="PIRSR" id="PIRSR000137-2"/>
    </source>
</evidence>
<dbReference type="OrthoDB" id="9785276at2"/>
<evidence type="ECO:0000256" key="3">
    <source>
        <dbReference type="ARBA" id="ARBA00022630"/>
    </source>
</evidence>
<evidence type="ECO:0000256" key="1">
    <source>
        <dbReference type="ARBA" id="ARBA00001974"/>
    </source>
</evidence>
<feature type="domain" description="Glucose-methanol-choline oxidoreductase N-terminal" evidence="7">
    <location>
        <begin position="86"/>
        <end position="109"/>
    </location>
</feature>
<evidence type="ECO:0000256" key="6">
    <source>
        <dbReference type="RuleBase" id="RU003968"/>
    </source>
</evidence>
<organism evidence="9 10">
    <name type="scientific">Pseudidiomarina gelatinasegens</name>
    <dbReference type="NCBI Taxonomy" id="2487740"/>
    <lineage>
        <taxon>Bacteria</taxon>
        <taxon>Pseudomonadati</taxon>
        <taxon>Pseudomonadota</taxon>
        <taxon>Gammaproteobacteria</taxon>
        <taxon>Alteromonadales</taxon>
        <taxon>Idiomarinaceae</taxon>
        <taxon>Pseudidiomarina</taxon>
    </lineage>
</organism>
<dbReference type="InterPro" id="IPR012132">
    <property type="entry name" value="GMC_OxRdtase"/>
</dbReference>
<dbReference type="Pfam" id="PF05199">
    <property type="entry name" value="GMC_oxred_C"/>
    <property type="match status" value="1"/>
</dbReference>
<dbReference type="Pfam" id="PF00732">
    <property type="entry name" value="GMC_oxred_N"/>
    <property type="match status" value="1"/>
</dbReference>
<evidence type="ECO:0000313" key="10">
    <source>
        <dbReference type="Proteomes" id="UP000288789"/>
    </source>
</evidence>
<accession>A0A443Z5L8</accession>
<comment type="similarity">
    <text evidence="2 6">Belongs to the GMC oxidoreductase family.</text>
</comment>
<dbReference type="Gene3D" id="3.30.560.10">
    <property type="entry name" value="Glucose Oxidase, domain 3"/>
    <property type="match status" value="1"/>
</dbReference>
<dbReference type="SUPFAM" id="SSF51905">
    <property type="entry name" value="FAD/NAD(P)-binding domain"/>
    <property type="match status" value="1"/>
</dbReference>
<sequence>MSPASLHFDYIVVGGGTAGCVLANRLTEDGRFKVALFEAGGDGKSSFSDMPGGVIRFMHSRAFNWLYRSQDTPPLRNGKGLYTPRGKGLGGSSMINAMIYTRGVPSDYEHWAANSSSDWGWSNVLQRFRKLECNQRGANAFHGDKGPLHVSDVPTYFTAAQKFIDAGVAAGVPHNPDFNGATLYGVGAFQFTIYNNARWSARKAFLDPARARPNLTVFTNSLVERVTFEGNTATGIQFRQNGKAYVARAEREVIISGGAINSPQLLMLSGIGPAEHLQQHNIQVIADSSDVGKNLQDHVDVMVHYRNRCKDGISLTPLGLLKMAAAWWQYRTKRTGPLAVSPAEVGGFLKSSPELDDPDLQLHFVSTRFNDSGWDLRPAFRHGFACHVCVLRPKARGELLLASDNPAEPPTFRYNFLNNEQDRAALLSGVHQVREIMQQAPLKQHNGGEVWPGPTQSDKELLERIESNIGLIYHPTSTCRMGNDAQAVVDAKLRVNGVNRLRVIDASIMPTVLSGNTNAPTMVIADIGADYILADADTSNEQH</sequence>
<dbReference type="PROSITE" id="PS00624">
    <property type="entry name" value="GMC_OXRED_2"/>
    <property type="match status" value="1"/>
</dbReference>
<evidence type="ECO:0000259" key="8">
    <source>
        <dbReference type="PROSITE" id="PS00624"/>
    </source>
</evidence>
<dbReference type="PANTHER" id="PTHR11552:SF147">
    <property type="entry name" value="CHOLINE DEHYDROGENASE, MITOCHONDRIAL"/>
    <property type="match status" value="1"/>
</dbReference>
<reference evidence="9 10" key="1">
    <citation type="submission" date="2018-12" db="EMBL/GenBank/DDBJ databases">
        <authorList>
            <person name="Li A."/>
            <person name="Zhang M."/>
            <person name="Zhu H."/>
        </authorList>
    </citation>
    <scope>NUCLEOTIDE SEQUENCE [LARGE SCALE GENOMIC DNA]</scope>
    <source>
        <strain evidence="9 10">R04H25</strain>
    </source>
</reference>
<dbReference type="InterPro" id="IPR036188">
    <property type="entry name" value="FAD/NAD-bd_sf"/>
</dbReference>
<evidence type="ECO:0000256" key="4">
    <source>
        <dbReference type="ARBA" id="ARBA00022827"/>
    </source>
</evidence>
<protein>
    <submittedName>
        <fullName evidence="9">Choline dehydrogenase</fullName>
    </submittedName>
</protein>
<dbReference type="AlphaFoldDB" id="A0A443Z5L8"/>
<dbReference type="EMBL" id="RSFE01000002">
    <property type="protein sequence ID" value="RWU12069.1"/>
    <property type="molecule type" value="Genomic_DNA"/>
</dbReference>
<dbReference type="Gene3D" id="3.50.50.60">
    <property type="entry name" value="FAD/NAD(P)-binding domain"/>
    <property type="match status" value="1"/>
</dbReference>
<dbReference type="RefSeq" id="WP_128351437.1">
    <property type="nucleotide sequence ID" value="NZ_RSFE01000002.1"/>
</dbReference>
<dbReference type="InterPro" id="IPR007867">
    <property type="entry name" value="GMC_OxRtase_C"/>
</dbReference>
<keyword evidence="10" id="KW-1185">Reference proteome</keyword>
<evidence type="ECO:0000256" key="2">
    <source>
        <dbReference type="ARBA" id="ARBA00010790"/>
    </source>
</evidence>
<keyword evidence="4 5" id="KW-0274">FAD</keyword>
<dbReference type="SUPFAM" id="SSF54373">
    <property type="entry name" value="FAD-linked reductases, C-terminal domain"/>
    <property type="match status" value="1"/>
</dbReference>
<dbReference type="PIRSF" id="PIRSF000137">
    <property type="entry name" value="Alcohol_oxidase"/>
    <property type="match status" value="1"/>
</dbReference>
<comment type="cofactor">
    <cofactor evidence="1 5">
        <name>FAD</name>
        <dbReference type="ChEBI" id="CHEBI:57692"/>
    </cofactor>
</comment>
<dbReference type="GO" id="GO:0016614">
    <property type="term" value="F:oxidoreductase activity, acting on CH-OH group of donors"/>
    <property type="evidence" value="ECO:0007669"/>
    <property type="project" value="InterPro"/>
</dbReference>
<dbReference type="InterPro" id="IPR000172">
    <property type="entry name" value="GMC_OxRdtase_N"/>
</dbReference>
<gene>
    <name evidence="9" type="ORF">EGC76_02440</name>
</gene>
<dbReference type="GO" id="GO:0050660">
    <property type="term" value="F:flavin adenine dinucleotide binding"/>
    <property type="evidence" value="ECO:0007669"/>
    <property type="project" value="InterPro"/>
</dbReference>
<evidence type="ECO:0000259" key="7">
    <source>
        <dbReference type="PROSITE" id="PS00623"/>
    </source>
</evidence>
<comment type="caution">
    <text evidence="9">The sequence shown here is derived from an EMBL/GenBank/DDBJ whole genome shotgun (WGS) entry which is preliminary data.</text>
</comment>